<evidence type="ECO:0000313" key="4">
    <source>
        <dbReference type="Proteomes" id="UP001195724"/>
    </source>
</evidence>
<evidence type="ECO:0000313" key="1">
    <source>
        <dbReference type="EMBL" id="MBM7812912.1"/>
    </source>
</evidence>
<name>A0A8T8HT23_9PSEU</name>
<accession>A0A8T8HT23</accession>
<keyword evidence="4" id="KW-1185">Reference proteome</keyword>
<evidence type="ECO:0000313" key="2">
    <source>
        <dbReference type="EMBL" id="QTR01557.1"/>
    </source>
</evidence>
<dbReference type="Proteomes" id="UP000671828">
    <property type="component" value="Chromosome"/>
</dbReference>
<dbReference type="EMBL" id="JAFBCL010000001">
    <property type="protein sequence ID" value="MBM7812912.1"/>
    <property type="molecule type" value="Genomic_DNA"/>
</dbReference>
<reference evidence="2" key="2">
    <citation type="submission" date="2021-04" db="EMBL/GenBank/DDBJ databases">
        <title>Saccharothrix algeriensis WGS.</title>
        <authorList>
            <person name="Stuskova K."/>
            <person name="Hakalova E."/>
            <person name="Tebbal A.B."/>
            <person name="Eichmeier A."/>
        </authorList>
    </citation>
    <scope>NUCLEOTIDE SEQUENCE</scope>
    <source>
        <strain evidence="2">NRRL B-24137</strain>
    </source>
</reference>
<dbReference type="RefSeq" id="WP_204843613.1">
    <property type="nucleotide sequence ID" value="NZ_JAFBCL010000001.1"/>
</dbReference>
<reference evidence="1 4" key="1">
    <citation type="submission" date="2021-01" db="EMBL/GenBank/DDBJ databases">
        <title>Sequencing the genomes of 1000 actinobacteria strains.</title>
        <authorList>
            <person name="Klenk H.-P."/>
        </authorList>
    </citation>
    <scope>NUCLEOTIDE SEQUENCE [LARGE SCALE GENOMIC DNA]</scope>
    <source>
        <strain evidence="1 4">DSM 44581</strain>
    </source>
</reference>
<proteinExistence type="predicted"/>
<sequence length="223" mass="23006">MTRPPVSVLLTACAAVATTVAGMAFAWSLRVPAPAARGVEPPPDELRCGPAACRPVVQREVGRDAVELLVGQGSGRIRTNGESGRYIFELTIAESGAAITDRSLECADAEVAVCLARGSVGTEVWGEVLVRRAGAWSRAQLPYVAGGGYLGLHDVNADGVADVVAAQQACASGVTCSRRFAQVFSLVGAKTELGCTTVVAEQDLLPGWPRVAPAPAQLHPCGS</sequence>
<organism evidence="2 3">
    <name type="scientific">Saccharothrix algeriensis</name>
    <dbReference type="NCBI Taxonomy" id="173560"/>
    <lineage>
        <taxon>Bacteria</taxon>
        <taxon>Bacillati</taxon>
        <taxon>Actinomycetota</taxon>
        <taxon>Actinomycetes</taxon>
        <taxon>Pseudonocardiales</taxon>
        <taxon>Pseudonocardiaceae</taxon>
        <taxon>Saccharothrix</taxon>
    </lineage>
</organism>
<dbReference type="Proteomes" id="UP001195724">
    <property type="component" value="Unassembled WGS sequence"/>
</dbReference>
<gene>
    <name evidence="2" type="ORF">J7S33_19545</name>
    <name evidence="1" type="ORF">JOE68_003777</name>
</gene>
<dbReference type="AlphaFoldDB" id="A0A8T8HT23"/>
<dbReference type="EMBL" id="CP072788">
    <property type="protein sequence ID" value="QTR01557.1"/>
    <property type="molecule type" value="Genomic_DNA"/>
</dbReference>
<evidence type="ECO:0000313" key="3">
    <source>
        <dbReference type="Proteomes" id="UP000671828"/>
    </source>
</evidence>
<protein>
    <submittedName>
        <fullName evidence="2">Uncharacterized protein</fullName>
    </submittedName>
</protein>